<name>A0A2M6WLM3_9BACT</name>
<accession>A0A2M6WLM3</accession>
<dbReference type="SUPFAM" id="SSF140931">
    <property type="entry name" value="Fic-like"/>
    <property type="match status" value="1"/>
</dbReference>
<evidence type="ECO:0000256" key="2">
    <source>
        <dbReference type="PIRSR" id="PIRSR640198-2"/>
    </source>
</evidence>
<dbReference type="InterPro" id="IPR036388">
    <property type="entry name" value="WH-like_DNA-bd_sf"/>
</dbReference>
<dbReference type="Gene3D" id="1.10.10.10">
    <property type="entry name" value="Winged helix-like DNA-binding domain superfamily/Winged helix DNA-binding domain"/>
    <property type="match status" value="1"/>
</dbReference>
<protein>
    <recommendedName>
        <fullName evidence="4">Fido domain-containing protein</fullName>
    </recommendedName>
</protein>
<dbReference type="InterPro" id="IPR040198">
    <property type="entry name" value="Fido_containing"/>
</dbReference>
<dbReference type="GO" id="GO:0005524">
    <property type="term" value="F:ATP binding"/>
    <property type="evidence" value="ECO:0007669"/>
    <property type="project" value="UniProtKB-KW"/>
</dbReference>
<proteinExistence type="predicted"/>
<feature type="domain" description="Fido" evidence="4">
    <location>
        <begin position="117"/>
        <end position="274"/>
    </location>
</feature>
<evidence type="ECO:0000259" key="4">
    <source>
        <dbReference type="PROSITE" id="PS51459"/>
    </source>
</evidence>
<dbReference type="PANTHER" id="PTHR13504">
    <property type="entry name" value="FIDO DOMAIN-CONTAINING PROTEIN DDB_G0283145"/>
    <property type="match status" value="1"/>
</dbReference>
<feature type="binding site" evidence="2">
    <location>
        <begin position="210"/>
        <end position="217"/>
    </location>
    <ligand>
        <name>ATP</name>
        <dbReference type="ChEBI" id="CHEBI:30616"/>
    </ligand>
</feature>
<dbReference type="AlphaFoldDB" id="A0A2M6WLM3"/>
<dbReference type="EMBL" id="PFAS01000047">
    <property type="protein sequence ID" value="PIT93711.1"/>
    <property type="molecule type" value="Genomic_DNA"/>
</dbReference>
<dbReference type="PANTHER" id="PTHR13504:SF38">
    <property type="entry name" value="FIDO DOMAIN-CONTAINING PROTEIN"/>
    <property type="match status" value="1"/>
</dbReference>
<dbReference type="Pfam" id="PF02661">
    <property type="entry name" value="Fic"/>
    <property type="match status" value="1"/>
</dbReference>
<evidence type="ECO:0000313" key="5">
    <source>
        <dbReference type="EMBL" id="PIT93711.1"/>
    </source>
</evidence>
<reference evidence="6" key="1">
    <citation type="submission" date="2017-09" db="EMBL/GenBank/DDBJ databases">
        <title>Depth-based differentiation of microbial function through sediment-hosted aquifers and enrichment of novel symbionts in the deep terrestrial subsurface.</title>
        <authorList>
            <person name="Probst A.J."/>
            <person name="Ladd B."/>
            <person name="Jarett J.K."/>
            <person name="Geller-Mcgrath D.E."/>
            <person name="Sieber C.M.K."/>
            <person name="Emerson J.B."/>
            <person name="Anantharaman K."/>
            <person name="Thomas B.C."/>
            <person name="Malmstrom R."/>
            <person name="Stieglmeier M."/>
            <person name="Klingl A."/>
            <person name="Woyke T."/>
            <person name="Ryan C.M."/>
            <person name="Banfield J.F."/>
        </authorList>
    </citation>
    <scope>NUCLEOTIDE SEQUENCE [LARGE SCALE GENOMIC DNA]</scope>
</reference>
<dbReference type="Proteomes" id="UP000229335">
    <property type="component" value="Unassembled WGS sequence"/>
</dbReference>
<keyword evidence="2" id="KW-0067">ATP-binding</keyword>
<evidence type="ECO:0000256" key="3">
    <source>
        <dbReference type="PIRSR" id="PIRSR640198-3"/>
    </source>
</evidence>
<evidence type="ECO:0000313" key="6">
    <source>
        <dbReference type="Proteomes" id="UP000229335"/>
    </source>
</evidence>
<dbReference type="InterPro" id="IPR036597">
    <property type="entry name" value="Fido-like_dom_sf"/>
</dbReference>
<dbReference type="InterPro" id="IPR036390">
    <property type="entry name" value="WH_DNA-bd_sf"/>
</dbReference>
<dbReference type="Gene3D" id="1.10.3290.10">
    <property type="entry name" value="Fido-like domain"/>
    <property type="match status" value="1"/>
</dbReference>
<gene>
    <name evidence="5" type="ORF">COU00_02715</name>
</gene>
<dbReference type="SUPFAM" id="SSF46785">
    <property type="entry name" value="Winged helix' DNA-binding domain"/>
    <property type="match status" value="1"/>
</dbReference>
<feature type="site" description="Important for autoinhibition of adenylyltransferase activity" evidence="3">
    <location>
        <position position="69"/>
    </location>
</feature>
<comment type="caution">
    <text evidence="5">The sequence shown here is derived from an EMBL/GenBank/DDBJ whole genome shotgun (WGS) entry which is preliminary data.</text>
</comment>
<organism evidence="5 6">
    <name type="scientific">Candidatus Falkowbacteria bacterium CG10_big_fil_rev_8_21_14_0_10_43_11</name>
    <dbReference type="NCBI Taxonomy" id="1974568"/>
    <lineage>
        <taxon>Bacteria</taxon>
        <taxon>Candidatus Falkowiibacteriota</taxon>
    </lineage>
</organism>
<keyword evidence="2" id="KW-0547">Nucleotide-binding</keyword>
<sequence length="366" mass="41938">MRDYLPKRIMTIKTMFNPQYKLTNKIVAMLSAIAEARAVIERAKLLPAQEIKLRRQALIRMTHSSTQIEGNILNLRQVEALERRQPIDAPARDIYEVKNYLAALRYITKVVEKKQSLTEKIILQIHKFVTDKTLSKEQSGQYRQGIVYVAKKRLNVPPEIVYTAPAAIKVPQLMSDLIAWIKQSGREEINPIIVAGIVHQEIAAIHPFSDGNGRTARALATLILYQRGYDFRRLFALEDYYNQDRPAYYQAIDIGKNYEERRIDFTAWLEYFTQGFKEEIDSTKQQVTALALKKIDDNIESKIFLTPEQLKIMDFLDQVGRITAKDAADILACPKRTAQLCLQKLKKLKIITPVGKGPSSAYILAK</sequence>
<dbReference type="InterPro" id="IPR003812">
    <property type="entry name" value="Fido"/>
</dbReference>
<dbReference type="PROSITE" id="PS51459">
    <property type="entry name" value="FIDO"/>
    <property type="match status" value="1"/>
</dbReference>
<evidence type="ECO:0000256" key="1">
    <source>
        <dbReference type="PIRSR" id="PIRSR640198-1"/>
    </source>
</evidence>
<feature type="active site" evidence="1">
    <location>
        <position position="206"/>
    </location>
</feature>